<feature type="transmembrane region" description="Helical" evidence="1">
    <location>
        <begin position="262"/>
        <end position="278"/>
    </location>
</feature>
<feature type="transmembrane region" description="Helical" evidence="1">
    <location>
        <begin position="134"/>
        <end position="153"/>
    </location>
</feature>
<proteinExistence type="predicted"/>
<evidence type="ECO:0000256" key="1">
    <source>
        <dbReference type="SAM" id="Phobius"/>
    </source>
</evidence>
<keyword evidence="1" id="KW-0812">Transmembrane</keyword>
<dbReference type="Proteomes" id="UP000593892">
    <property type="component" value="Chromosome"/>
</dbReference>
<keyword evidence="1" id="KW-1133">Transmembrane helix</keyword>
<dbReference type="EMBL" id="CP063849">
    <property type="protein sequence ID" value="QOY89637.1"/>
    <property type="molecule type" value="Genomic_DNA"/>
</dbReference>
<feature type="transmembrane region" description="Helical" evidence="1">
    <location>
        <begin position="309"/>
        <end position="326"/>
    </location>
</feature>
<feature type="transmembrane region" description="Helical" evidence="1">
    <location>
        <begin position="81"/>
        <end position="103"/>
    </location>
</feature>
<feature type="transmembrane region" description="Helical" evidence="1">
    <location>
        <begin position="284"/>
        <end position="302"/>
    </location>
</feature>
<gene>
    <name evidence="2" type="ORF">IRI77_06705</name>
</gene>
<reference evidence="2 3" key="1">
    <citation type="submission" date="2020-10" db="EMBL/GenBank/DDBJ databases">
        <title>Complete genome sequence of Paludibaculum fermentans P105T, a facultatively anaerobic acidobacterium capable of dissimilatory Fe(III) reduction.</title>
        <authorList>
            <person name="Dedysh S.N."/>
            <person name="Beletsky A.V."/>
            <person name="Kulichevskaya I.S."/>
            <person name="Mardanov A.V."/>
            <person name="Ravin N.V."/>
        </authorList>
    </citation>
    <scope>NUCLEOTIDE SEQUENCE [LARGE SCALE GENOMIC DNA]</scope>
    <source>
        <strain evidence="2 3">P105</strain>
    </source>
</reference>
<protein>
    <recommendedName>
        <fullName evidence="4">Glycosyltransferase RgtA/B/C/D-like domain-containing protein</fullName>
    </recommendedName>
</protein>
<evidence type="ECO:0000313" key="2">
    <source>
        <dbReference type="EMBL" id="QOY89637.1"/>
    </source>
</evidence>
<evidence type="ECO:0008006" key="4">
    <source>
        <dbReference type="Google" id="ProtNLM"/>
    </source>
</evidence>
<accession>A0A7S7NTT2</accession>
<evidence type="ECO:0000313" key="3">
    <source>
        <dbReference type="Proteomes" id="UP000593892"/>
    </source>
</evidence>
<organism evidence="2 3">
    <name type="scientific">Paludibaculum fermentans</name>
    <dbReference type="NCBI Taxonomy" id="1473598"/>
    <lineage>
        <taxon>Bacteria</taxon>
        <taxon>Pseudomonadati</taxon>
        <taxon>Acidobacteriota</taxon>
        <taxon>Terriglobia</taxon>
        <taxon>Bryobacterales</taxon>
        <taxon>Bryobacteraceae</taxon>
        <taxon>Paludibaculum</taxon>
    </lineage>
</organism>
<keyword evidence="1" id="KW-0472">Membrane</keyword>
<sequence length="571" mass="64937">MSFWRGAALYAALVLFFLIANRGAYKGYFNDDDLDNLVQTRGAAVSLFAEGLVSPQLSPSNFRPVGHFFYKAMGPLAGLQYAPYVAVLQFVHLLNVLLLWFVLRRLGAPPLPAAAGVLFYAFHMACFDGYWKPMFIFDVACAAFLLVTLLLYLRGHWLLALIPFWIAYKTKEPAVALPAVLLLYEFVLGERRWKRVLPYLGIAALFSVQAIFQNHQTDNDYTLRFTAPAVWTTFSFYSSKILLLPYAGAALLLLLFRRDRRILFGLGALVLLMGPMWFLPGRLFGVYLYIPLIGLAVAFAFLTENWKPAWIALFFAVWIPWNYYWLREQRRTTLTIAFENRPYVEALGQFLKGEKDLRAVLYDGGPSGMRNWGIEGAIRWFLPDPELKTGPLEDQQARQYLQSPQLALISWDPVKKHLITSTRRQGQPDPSQIVMATGNPVWLLGDGWFPLENGFRWIKPTATAHLAHPAAAKEFFVRINLGPVQYKDQGRVELELFLDGHSQGRRVYDQVAWLERRWPVPSGLPAEVEVTLRSVNPYQPSNGDPRVLGAAIAGFWVRGVTAAPSWWRVWL</sequence>
<keyword evidence="3" id="KW-1185">Reference proteome</keyword>
<feature type="transmembrane region" description="Helical" evidence="1">
    <location>
        <begin position="196"/>
        <end position="214"/>
    </location>
</feature>
<feature type="transmembrane region" description="Helical" evidence="1">
    <location>
        <begin position="234"/>
        <end position="255"/>
    </location>
</feature>
<dbReference type="RefSeq" id="WP_194451299.1">
    <property type="nucleotide sequence ID" value="NZ_CP063849.1"/>
</dbReference>
<name>A0A7S7NTT2_PALFE</name>
<dbReference type="AlphaFoldDB" id="A0A7S7NTT2"/>
<dbReference type="KEGG" id="pfer:IRI77_06705"/>